<dbReference type="GO" id="GO:0009307">
    <property type="term" value="P:DNA restriction-modification system"/>
    <property type="evidence" value="ECO:0007669"/>
    <property type="project" value="InterPro"/>
</dbReference>
<accession>A0AAN5RG60</accession>
<evidence type="ECO:0000256" key="1">
    <source>
        <dbReference type="ARBA" id="ARBA00022603"/>
    </source>
</evidence>
<dbReference type="PANTHER" id="PTHR30481:SF4">
    <property type="entry name" value="SITE-SPECIFIC DNA-METHYLTRANSFERASE (ADENINE-SPECIFIC)"/>
    <property type="match status" value="1"/>
</dbReference>
<dbReference type="GO" id="GO:0043565">
    <property type="term" value="F:sequence-specific DNA binding"/>
    <property type="evidence" value="ECO:0007669"/>
    <property type="project" value="TreeGrafter"/>
</dbReference>
<reference evidence="4" key="2">
    <citation type="submission" date="2020-11" db="EMBL/GenBank/DDBJ databases">
        <authorList>
            <consortium name="NCBI Pathogen Detection Project"/>
        </authorList>
    </citation>
    <scope>NUCLEOTIDE SEQUENCE</scope>
    <source>
        <strain evidence="4">R404</strain>
    </source>
</reference>
<dbReference type="PANTHER" id="PTHR30481">
    <property type="entry name" value="DNA ADENINE METHYLASE"/>
    <property type="match status" value="1"/>
</dbReference>
<proteinExistence type="predicted"/>
<dbReference type="PRINTS" id="PR00505">
    <property type="entry name" value="D12N6MTFRASE"/>
</dbReference>
<dbReference type="GO" id="GO:0032259">
    <property type="term" value="P:methylation"/>
    <property type="evidence" value="ECO:0007669"/>
    <property type="project" value="UniProtKB-KW"/>
</dbReference>
<keyword evidence="1 4" id="KW-0489">Methyltransferase</keyword>
<dbReference type="SUPFAM" id="SSF53335">
    <property type="entry name" value="S-adenosyl-L-methionine-dependent methyltransferases"/>
    <property type="match status" value="1"/>
</dbReference>
<evidence type="ECO:0000313" key="5">
    <source>
        <dbReference type="Proteomes" id="UP000856143"/>
    </source>
</evidence>
<reference evidence="4" key="1">
    <citation type="journal article" date="2018" name="Genome Biol.">
        <title>SKESA: strategic k-mer extension for scrupulous assemblies.</title>
        <authorList>
            <person name="Souvorov A."/>
            <person name="Agarwala R."/>
            <person name="Lipman D.J."/>
        </authorList>
    </citation>
    <scope>NUCLEOTIDE SEQUENCE</scope>
    <source>
        <strain evidence="4">R404</strain>
    </source>
</reference>
<dbReference type="Gene3D" id="3.40.50.150">
    <property type="entry name" value="Vaccinia Virus protein VP39"/>
    <property type="match status" value="2"/>
</dbReference>
<organism evidence="4 5">
    <name type="scientific">Klebsiella oxytoca</name>
    <dbReference type="NCBI Taxonomy" id="571"/>
    <lineage>
        <taxon>Bacteria</taxon>
        <taxon>Pseudomonadati</taxon>
        <taxon>Pseudomonadota</taxon>
        <taxon>Gammaproteobacteria</taxon>
        <taxon>Enterobacterales</taxon>
        <taxon>Enterobacteriaceae</taxon>
        <taxon>Klebsiella/Raoultella group</taxon>
        <taxon>Klebsiella</taxon>
    </lineage>
</organism>
<evidence type="ECO:0000256" key="2">
    <source>
        <dbReference type="ARBA" id="ARBA00022679"/>
    </source>
</evidence>
<dbReference type="Proteomes" id="UP000856143">
    <property type="component" value="Unassembled WGS sequence"/>
</dbReference>
<dbReference type="AlphaFoldDB" id="A0AAN5RG60"/>
<keyword evidence="3" id="KW-0949">S-adenosyl-L-methionine</keyword>
<name>A0AAN5RG60_KLEOX</name>
<dbReference type="GO" id="GO:0009007">
    <property type="term" value="F:site-specific DNA-methyltransferase (adenine-specific) activity"/>
    <property type="evidence" value="ECO:0007669"/>
    <property type="project" value="UniProtKB-EC"/>
</dbReference>
<dbReference type="Pfam" id="PF02086">
    <property type="entry name" value="MethyltransfD12"/>
    <property type="match status" value="1"/>
</dbReference>
<dbReference type="InterPro" id="IPR029063">
    <property type="entry name" value="SAM-dependent_MTases_sf"/>
</dbReference>
<dbReference type="InterPro" id="IPR012263">
    <property type="entry name" value="M_m6A_EcoRV"/>
</dbReference>
<dbReference type="InterPro" id="IPR012327">
    <property type="entry name" value="MeTrfase_D12"/>
</dbReference>
<keyword evidence="2" id="KW-0808">Transferase</keyword>
<sequence>MDGIKNIKSPALRYHGSKFRLANWIINFFPDHHTYVEPFGGGAGVLLRKQRSYAEIYNDIDADIVNFFRVVRDPELNNRLRNLCALTPYARAEFRAALTESSDPVERARRTAVRAMMGFGSAGATQKDNGFSIDAKRKYKTVMDVWARYPDRLAAIGERFTGVLIENRPAKQVMRQHDAENTLHNVDPPYLPSTRDKGGNRRYRHEMNENDHISLLQDLRSLQGYVVLSGYDSDLYNDLLPEWHKSQTKSRISAGRGTKVNTECVWLNPQCVEQLARDLI</sequence>
<gene>
    <name evidence="4" type="ORF">I8Y21_004960</name>
</gene>
<protein>
    <submittedName>
        <fullName evidence="4">DNA adenine methylase</fullName>
    </submittedName>
</protein>
<evidence type="ECO:0000256" key="3">
    <source>
        <dbReference type="ARBA" id="ARBA00022691"/>
    </source>
</evidence>
<dbReference type="GO" id="GO:0006298">
    <property type="term" value="P:mismatch repair"/>
    <property type="evidence" value="ECO:0007669"/>
    <property type="project" value="TreeGrafter"/>
</dbReference>
<evidence type="ECO:0000313" key="4">
    <source>
        <dbReference type="EMBL" id="HAT1684184.1"/>
    </source>
</evidence>
<comment type="caution">
    <text evidence="4">The sequence shown here is derived from an EMBL/GenBank/DDBJ whole genome shotgun (WGS) entry which is preliminary data.</text>
</comment>
<dbReference type="PIRSF" id="PIRSF000398">
    <property type="entry name" value="M_m6A_EcoRV"/>
    <property type="match status" value="1"/>
</dbReference>
<dbReference type="GO" id="GO:1904047">
    <property type="term" value="F:S-adenosyl-L-methionine binding"/>
    <property type="evidence" value="ECO:0007669"/>
    <property type="project" value="TreeGrafter"/>
</dbReference>
<dbReference type="EMBL" id="DACSEO010000087">
    <property type="protein sequence ID" value="HAT1684184.1"/>
    <property type="molecule type" value="Genomic_DNA"/>
</dbReference>